<protein>
    <submittedName>
        <fullName evidence="1">Uncharacterized protein</fullName>
    </submittedName>
</protein>
<organism evidence="1 2">
    <name type="scientific">Sphaerotilus phage vB_SnaP-R1</name>
    <dbReference type="NCBI Taxonomy" id="2696336"/>
    <lineage>
        <taxon>Viruses</taxon>
        <taxon>Duplodnaviria</taxon>
        <taxon>Heunggongvirae</taxon>
        <taxon>Uroviricota</taxon>
        <taxon>Caudoviricetes</taxon>
        <taxon>Autographivirales</taxon>
        <taxon>Autoscriptoviridae</taxon>
        <taxon>Natansvirus</taxon>
        <taxon>Natansvirus SnaPR1</taxon>
    </lineage>
</organism>
<keyword evidence="2" id="KW-1185">Reference proteome</keyword>
<reference evidence="1 2" key="1">
    <citation type="submission" date="2019-12" db="EMBL/GenBank/DDBJ databases">
        <title>The first sequenced Sphaerotilus natans bacteriophage genome is one of a kind - characterization and potential to control this filamentous bacterium in WWTP.</title>
        <authorList>
            <person name="Ferreira R."/>
            <person name="Amado R."/>
            <person name="Padrao J."/>
            <person name="Ferreira V."/>
            <person name="Dias N.M."/>
            <person name="Melo L.D.R."/>
            <person name="Azeredo J."/>
            <person name="Santos S.B."/>
            <person name="Nicolau A."/>
        </authorList>
    </citation>
    <scope>NUCLEOTIDE SEQUENCE [LARGE SCALE GENOMIC DNA]</scope>
</reference>
<dbReference type="EMBL" id="MN844877">
    <property type="protein sequence ID" value="QHJ75360.1"/>
    <property type="molecule type" value="Genomic_DNA"/>
</dbReference>
<proteinExistence type="predicted"/>
<accession>A0A6B9SUH9</accession>
<evidence type="ECO:0000313" key="2">
    <source>
        <dbReference type="Proteomes" id="UP000464416"/>
    </source>
</evidence>
<gene>
    <name evidence="1" type="ORF">SnaR1_gp5</name>
</gene>
<sequence>MLIDKQGRVVNPDKLPKGKAKREAALAELREVPDRWRGHGKQFTLEQRARLKDARK</sequence>
<name>A0A6B9SUH9_9CAUD</name>
<evidence type="ECO:0000313" key="1">
    <source>
        <dbReference type="EMBL" id="QHJ75360.1"/>
    </source>
</evidence>
<dbReference type="Proteomes" id="UP000464416">
    <property type="component" value="Segment"/>
</dbReference>